<dbReference type="SUPFAM" id="SSF49899">
    <property type="entry name" value="Concanavalin A-like lectins/glucanases"/>
    <property type="match status" value="2"/>
</dbReference>
<dbReference type="SMART" id="SM00908">
    <property type="entry name" value="Gal-bind_lectin"/>
    <property type="match status" value="2"/>
</dbReference>
<name>A0ABD2MJ59_9CUCU</name>
<dbReference type="Pfam" id="PF00337">
    <property type="entry name" value="Gal-bind_lectin"/>
    <property type="match status" value="2"/>
</dbReference>
<protein>
    <recommendedName>
        <fullName evidence="2">Galectin</fullName>
    </recommendedName>
</protein>
<dbReference type="InterPro" id="IPR013320">
    <property type="entry name" value="ConA-like_dom_sf"/>
</dbReference>
<evidence type="ECO:0000259" key="3">
    <source>
        <dbReference type="PROSITE" id="PS51304"/>
    </source>
</evidence>
<keyword evidence="5" id="KW-1185">Reference proteome</keyword>
<evidence type="ECO:0000313" key="5">
    <source>
        <dbReference type="Proteomes" id="UP001516400"/>
    </source>
</evidence>
<dbReference type="EMBL" id="JABFTP020000001">
    <property type="protein sequence ID" value="KAL3266357.1"/>
    <property type="molecule type" value="Genomic_DNA"/>
</dbReference>
<dbReference type="InterPro" id="IPR044156">
    <property type="entry name" value="Galectin-like"/>
</dbReference>
<evidence type="ECO:0000256" key="1">
    <source>
        <dbReference type="ARBA" id="ARBA00022734"/>
    </source>
</evidence>
<accession>A0ABD2MJ59</accession>
<feature type="domain" description="Galectin" evidence="3">
    <location>
        <begin position="205"/>
        <end position="337"/>
    </location>
</feature>
<dbReference type="Proteomes" id="UP001516400">
    <property type="component" value="Unassembled WGS sequence"/>
</dbReference>
<evidence type="ECO:0000313" key="4">
    <source>
        <dbReference type="EMBL" id="KAL3266357.1"/>
    </source>
</evidence>
<keyword evidence="1 2" id="KW-0430">Lectin</keyword>
<organism evidence="4 5">
    <name type="scientific">Cryptolaemus montrouzieri</name>
    <dbReference type="NCBI Taxonomy" id="559131"/>
    <lineage>
        <taxon>Eukaryota</taxon>
        <taxon>Metazoa</taxon>
        <taxon>Ecdysozoa</taxon>
        <taxon>Arthropoda</taxon>
        <taxon>Hexapoda</taxon>
        <taxon>Insecta</taxon>
        <taxon>Pterygota</taxon>
        <taxon>Neoptera</taxon>
        <taxon>Endopterygota</taxon>
        <taxon>Coleoptera</taxon>
        <taxon>Polyphaga</taxon>
        <taxon>Cucujiformia</taxon>
        <taxon>Coccinelloidea</taxon>
        <taxon>Coccinellidae</taxon>
        <taxon>Scymninae</taxon>
        <taxon>Scymnini</taxon>
        <taxon>Cryptolaemus</taxon>
    </lineage>
</organism>
<dbReference type="CDD" id="cd00070">
    <property type="entry name" value="GLECT"/>
    <property type="match status" value="2"/>
</dbReference>
<dbReference type="SMART" id="SM00276">
    <property type="entry name" value="GLECT"/>
    <property type="match status" value="2"/>
</dbReference>
<dbReference type="GO" id="GO:0030246">
    <property type="term" value="F:carbohydrate binding"/>
    <property type="evidence" value="ECO:0007669"/>
    <property type="project" value="UniProtKB-UniRule"/>
</dbReference>
<gene>
    <name evidence="4" type="ORF">HHI36_010534</name>
</gene>
<dbReference type="AlphaFoldDB" id="A0ABD2MJ59"/>
<dbReference type="InterPro" id="IPR001079">
    <property type="entry name" value="Galectin_CRD"/>
</dbReference>
<comment type="caution">
    <text evidence="4">The sequence shown here is derived from an EMBL/GenBank/DDBJ whole genome shotgun (WGS) entry which is preliminary data.</text>
</comment>
<dbReference type="Gene3D" id="2.60.120.200">
    <property type="match status" value="2"/>
</dbReference>
<sequence>MTSGKSNKPLSGCFGRNKKKRRLSEFHLDNQKSISGLSRSRIEKLPNKLGRGKIVCVTATTLVNCQRWSVNLLCGKDNSSDIAFHFNPRLLQHFIVRNSRVKGQWGHEEYLLITPFNIKHGEDFKLEIFTADDQFFVTYNKKHVCNFRFRLPLHSISHIEVCGMVDVHEIEIETFDKFPVNEDDIFVIEEMSKPLKEEQKMETPIRSILPEGLQEDWQLEIYGTPKLLPQTFSIDLRSCVYVWPPNTIALQLNTIFGNNMLVRNAFIDNKWGMEERIGGSKFLPATPFSLWIRRSTKKYSIWVNEKLQVEFAFRCDPELVKAVHILGDVDINGIYVNKNPERYF</sequence>
<dbReference type="PANTHER" id="PTHR11346:SF176">
    <property type="entry name" value="32 KDA BETA-GALACTOSIDE-BINDING LECTIN LEC-3"/>
    <property type="match status" value="1"/>
</dbReference>
<dbReference type="PROSITE" id="PS51304">
    <property type="entry name" value="GALECTIN"/>
    <property type="match status" value="2"/>
</dbReference>
<proteinExistence type="predicted"/>
<feature type="domain" description="Galectin" evidence="3">
    <location>
        <begin position="41"/>
        <end position="173"/>
    </location>
</feature>
<evidence type="ECO:0000256" key="2">
    <source>
        <dbReference type="RuleBase" id="RU102079"/>
    </source>
</evidence>
<reference evidence="4 5" key="1">
    <citation type="journal article" date="2021" name="BMC Biol.">
        <title>Horizontally acquired antibacterial genes associated with adaptive radiation of ladybird beetles.</title>
        <authorList>
            <person name="Li H.S."/>
            <person name="Tang X.F."/>
            <person name="Huang Y.H."/>
            <person name="Xu Z.Y."/>
            <person name="Chen M.L."/>
            <person name="Du X.Y."/>
            <person name="Qiu B.Y."/>
            <person name="Chen P.T."/>
            <person name="Zhang W."/>
            <person name="Slipinski A."/>
            <person name="Escalona H.E."/>
            <person name="Waterhouse R.M."/>
            <person name="Zwick A."/>
            <person name="Pang H."/>
        </authorList>
    </citation>
    <scope>NUCLEOTIDE SEQUENCE [LARGE SCALE GENOMIC DNA]</scope>
    <source>
        <strain evidence="4">SYSU2018</strain>
    </source>
</reference>
<dbReference type="PANTHER" id="PTHR11346">
    <property type="entry name" value="GALECTIN"/>
    <property type="match status" value="1"/>
</dbReference>